<feature type="domain" description="Putative restriction endonuclease" evidence="1">
    <location>
        <begin position="16"/>
        <end position="176"/>
    </location>
</feature>
<organism evidence="2">
    <name type="scientific">uncultured Thermomicrobiales bacterium</name>
    <dbReference type="NCBI Taxonomy" id="1645740"/>
    <lineage>
        <taxon>Bacteria</taxon>
        <taxon>Pseudomonadati</taxon>
        <taxon>Thermomicrobiota</taxon>
        <taxon>Thermomicrobia</taxon>
        <taxon>Thermomicrobiales</taxon>
        <taxon>environmental samples</taxon>
    </lineage>
</organism>
<gene>
    <name evidence="2" type="ORF">AVDCRST_MAG59-1457</name>
</gene>
<sequence>MSATATVTTEELLSDRQREGRFELVRGELLERAVPNYGNGRIAITTAFVVGGFVRQHGLGDLVSESGFVFERDPDTVFLPDLSFVRADRVPPLDQQQGYPELVPDFVIEILAPSNTAPETAERVRIYLETGVLLVWLLNPRQRSITVHTPDHVARTLFEDDTIDGGEVLPEFAVRVGQLFA</sequence>
<dbReference type="PANTHER" id="PTHR34107:SF1">
    <property type="entry name" value="SLL0198 PROTEIN"/>
    <property type="match status" value="1"/>
</dbReference>
<dbReference type="PANTHER" id="PTHR34107">
    <property type="entry name" value="SLL0198 PROTEIN-RELATED"/>
    <property type="match status" value="1"/>
</dbReference>
<protein>
    <recommendedName>
        <fullName evidence="1">Putative restriction endonuclease domain-containing protein</fullName>
    </recommendedName>
</protein>
<dbReference type="SUPFAM" id="SSF52980">
    <property type="entry name" value="Restriction endonuclease-like"/>
    <property type="match status" value="1"/>
</dbReference>
<accession>A0A6J4UGF9</accession>
<dbReference type="InterPro" id="IPR012296">
    <property type="entry name" value="Nuclease_put_TT1808"/>
</dbReference>
<dbReference type="InterPro" id="IPR008538">
    <property type="entry name" value="Uma2"/>
</dbReference>
<dbReference type="EMBL" id="CADCWF010000089">
    <property type="protein sequence ID" value="CAA9547508.1"/>
    <property type="molecule type" value="Genomic_DNA"/>
</dbReference>
<dbReference type="InterPro" id="IPR011335">
    <property type="entry name" value="Restrct_endonuc-II-like"/>
</dbReference>
<name>A0A6J4UGF9_9BACT</name>
<reference evidence="2" key="1">
    <citation type="submission" date="2020-02" db="EMBL/GenBank/DDBJ databases">
        <authorList>
            <person name="Meier V. D."/>
        </authorList>
    </citation>
    <scope>NUCLEOTIDE SEQUENCE</scope>
    <source>
        <strain evidence="2">AVDCRST_MAG59</strain>
    </source>
</reference>
<dbReference type="AlphaFoldDB" id="A0A6J4UGF9"/>
<dbReference type="CDD" id="cd06260">
    <property type="entry name" value="DUF820-like"/>
    <property type="match status" value="1"/>
</dbReference>
<evidence type="ECO:0000313" key="2">
    <source>
        <dbReference type="EMBL" id="CAA9547508.1"/>
    </source>
</evidence>
<dbReference type="Pfam" id="PF05685">
    <property type="entry name" value="Uma2"/>
    <property type="match status" value="1"/>
</dbReference>
<evidence type="ECO:0000259" key="1">
    <source>
        <dbReference type="Pfam" id="PF05685"/>
    </source>
</evidence>
<dbReference type="Gene3D" id="3.90.1570.10">
    <property type="entry name" value="tt1808, chain A"/>
    <property type="match status" value="1"/>
</dbReference>
<proteinExistence type="predicted"/>